<name>A0A2A7SCZ1_BURGA</name>
<dbReference type="SUPFAM" id="SSF53474">
    <property type="entry name" value="alpha/beta-Hydrolases"/>
    <property type="match status" value="1"/>
</dbReference>
<evidence type="ECO:0000313" key="4">
    <source>
        <dbReference type="Proteomes" id="UP000220629"/>
    </source>
</evidence>
<organism evidence="3 4">
    <name type="scientific">Burkholderia gladioli</name>
    <name type="common">Pseudomonas marginata</name>
    <name type="synonym">Phytomonas marginata</name>
    <dbReference type="NCBI Taxonomy" id="28095"/>
    <lineage>
        <taxon>Bacteria</taxon>
        <taxon>Pseudomonadati</taxon>
        <taxon>Pseudomonadota</taxon>
        <taxon>Betaproteobacteria</taxon>
        <taxon>Burkholderiales</taxon>
        <taxon>Burkholderiaceae</taxon>
        <taxon>Burkholderia</taxon>
    </lineage>
</organism>
<dbReference type="Gene3D" id="3.40.50.1820">
    <property type="entry name" value="alpha/beta hydrolase"/>
    <property type="match status" value="1"/>
</dbReference>
<reference evidence="4" key="1">
    <citation type="submission" date="2017-09" db="EMBL/GenBank/DDBJ databases">
        <title>FDA dAtabase for Regulatory Grade micrObial Sequences (FDA-ARGOS): Supporting development and validation of Infectious Disease Dx tests.</title>
        <authorList>
            <person name="Minogue T."/>
            <person name="Wolcott M."/>
            <person name="Wasieloski L."/>
            <person name="Aguilar W."/>
            <person name="Moore D."/>
            <person name="Tallon L."/>
            <person name="Sadzewicz L."/>
            <person name="Ott S."/>
            <person name="Zhao X."/>
            <person name="Nagaraj S."/>
            <person name="Vavikolanu K."/>
            <person name="Aluvathingal J."/>
            <person name="Nadendla S."/>
            <person name="Sichtig H."/>
        </authorList>
    </citation>
    <scope>NUCLEOTIDE SEQUENCE [LARGE SCALE GENOMIC DNA]</scope>
    <source>
        <strain evidence="4">FDAARGOS_390</strain>
    </source>
</reference>
<dbReference type="Pfam" id="PF00975">
    <property type="entry name" value="Thioesterase"/>
    <property type="match status" value="1"/>
</dbReference>
<protein>
    <submittedName>
        <fullName evidence="3">Thioesterase</fullName>
    </submittedName>
</protein>
<dbReference type="Proteomes" id="UP000220629">
    <property type="component" value="Unassembled WGS sequence"/>
</dbReference>
<dbReference type="AlphaFoldDB" id="A0A2A7SCZ1"/>
<dbReference type="InterPro" id="IPR001031">
    <property type="entry name" value="Thioesterase"/>
</dbReference>
<evidence type="ECO:0000256" key="1">
    <source>
        <dbReference type="ARBA" id="ARBA00007169"/>
    </source>
</evidence>
<comment type="caution">
    <text evidence="3">The sequence shown here is derived from an EMBL/GenBank/DDBJ whole genome shotgun (WGS) entry which is preliminary data.</text>
</comment>
<accession>A0A2A7SCZ1</accession>
<dbReference type="InterPro" id="IPR012223">
    <property type="entry name" value="TEII"/>
</dbReference>
<dbReference type="PANTHER" id="PTHR11487">
    <property type="entry name" value="THIOESTERASE"/>
    <property type="match status" value="1"/>
</dbReference>
<dbReference type="EMBL" id="PDDY01000001">
    <property type="protein sequence ID" value="PEH41426.1"/>
    <property type="molecule type" value="Genomic_DNA"/>
</dbReference>
<gene>
    <name evidence="3" type="ORF">CRM94_04180</name>
</gene>
<evidence type="ECO:0000259" key="2">
    <source>
        <dbReference type="Pfam" id="PF00975"/>
    </source>
</evidence>
<sequence>MAGAEMARPRSDWLLPGAGLPRPAGGPAPRARLVCFHYAGSGASMFAPWAAALPDEVELLAVQLPGRETRLDEPLRHAMEEVAPPLAEALAPWLDLPYAMFGHSTGALIAFDVARRLRRRALPLPRVLIASAQNAPDVKPPVIRHVLDDAAFVEVLRGCRGTPEAILDDPVLLDLLLPRIRADGAVFETYRYLEEAPLDCPIVLFHGTRDAMVDEAGLARWARETRGGFRRREFGGGHFFVHEQQAAVLDEINRELAVLLDEPSPLPIG</sequence>
<dbReference type="GO" id="GO:0008610">
    <property type="term" value="P:lipid biosynthetic process"/>
    <property type="evidence" value="ECO:0007669"/>
    <property type="project" value="TreeGrafter"/>
</dbReference>
<comment type="similarity">
    <text evidence="1">Belongs to the thioesterase family.</text>
</comment>
<dbReference type="InterPro" id="IPR029058">
    <property type="entry name" value="AB_hydrolase_fold"/>
</dbReference>
<feature type="domain" description="Thioesterase" evidence="2">
    <location>
        <begin position="32"/>
        <end position="255"/>
    </location>
</feature>
<proteinExistence type="inferred from homology"/>
<dbReference type="PANTHER" id="PTHR11487:SF0">
    <property type="entry name" value="S-ACYL FATTY ACID SYNTHASE THIOESTERASE, MEDIUM CHAIN"/>
    <property type="match status" value="1"/>
</dbReference>
<evidence type="ECO:0000313" key="3">
    <source>
        <dbReference type="EMBL" id="PEH41426.1"/>
    </source>
</evidence>
<dbReference type="RefSeq" id="WP_096752370.1">
    <property type="nucleotide sequence ID" value="NZ_CADEPO010000029.1"/>
</dbReference>